<reference evidence="1" key="1">
    <citation type="journal article" date="2022" name="bioRxiv">
        <title>Population genetic analysis of Ophidiomyces ophidiicola, the causative agent of snake fungal disease, indicates recent introductions to the USA.</title>
        <authorList>
            <person name="Ladner J.T."/>
            <person name="Palmer J.M."/>
            <person name="Ettinger C.L."/>
            <person name="Stajich J.E."/>
            <person name="Farrell T.M."/>
            <person name="Glorioso B.M."/>
            <person name="Lawson B."/>
            <person name="Price S.J."/>
            <person name="Stengle A.G."/>
            <person name="Grear D.A."/>
            <person name="Lorch J.M."/>
        </authorList>
    </citation>
    <scope>NUCLEOTIDE SEQUENCE</scope>
    <source>
        <strain evidence="1">NWHC 24266-5</strain>
    </source>
</reference>
<comment type="caution">
    <text evidence="1">The sequence shown here is derived from an EMBL/GenBank/DDBJ whole genome shotgun (WGS) entry which is preliminary data.</text>
</comment>
<organism evidence="1">
    <name type="scientific">Ophidiomyces ophidiicola</name>
    <dbReference type="NCBI Taxonomy" id="1387563"/>
    <lineage>
        <taxon>Eukaryota</taxon>
        <taxon>Fungi</taxon>
        <taxon>Dikarya</taxon>
        <taxon>Ascomycota</taxon>
        <taxon>Pezizomycotina</taxon>
        <taxon>Eurotiomycetes</taxon>
        <taxon>Eurotiomycetidae</taxon>
        <taxon>Onygenales</taxon>
        <taxon>Onygenaceae</taxon>
        <taxon>Ophidiomyces</taxon>
    </lineage>
</organism>
<gene>
    <name evidence="1" type="ORF">LOY88_000343</name>
</gene>
<name>A0ACB8V5N0_9EURO</name>
<evidence type="ECO:0000313" key="1">
    <source>
        <dbReference type="EMBL" id="KAI2392878.1"/>
    </source>
</evidence>
<sequence length="189" mass="21073">MVVYVLHGFRWPRVGTFNAPGIRAHIVSYNLLDAAAEYLQEPGTSRAILQSFKRIDPNIPYHLPGLQLIEQYDPSDLSDAALSQPYVFVAAKVITMPDEEQPGRLLSLNISEMIDKGPELSPGGPEALRRLRDFLAPEEKIGWWVVYNGDPERPYPKTSGDDDDDDEDGSENVEKEVDGEEETSGEEAT</sequence>
<accession>A0ACB8V5N0</accession>
<protein>
    <submittedName>
        <fullName evidence="1">Uncharacterized protein</fullName>
    </submittedName>
</protein>
<dbReference type="EMBL" id="JALBCA010000004">
    <property type="protein sequence ID" value="KAI2392878.1"/>
    <property type="molecule type" value="Genomic_DNA"/>
</dbReference>
<proteinExistence type="predicted"/>